<dbReference type="AlphaFoldDB" id="A0A1Y3BHG3"/>
<sequence length="199" mass="23304">MDDSEDEYIFDFDNDRPIKKYICEDKVLEIFDRMHIREGEHYIVEDVKDDPLIDTNNNNNNNSGIHIEEIDDNNNINDNHNAQILEMSTELRDAFANQQPSLTDKLIKGEQEKLSKALVVWESNSIMKLLTNNNQQEIDSDDDDHDGNVRIEEPLDNDLDNDQMFDDGDDVILLENDYRINPTIEQYKNPYVPQDQPME</sequence>
<comment type="caution">
    <text evidence="2">The sequence shown here is derived from an EMBL/GenBank/DDBJ whole genome shotgun (WGS) entry which is preliminary data.</text>
</comment>
<proteinExistence type="predicted"/>
<evidence type="ECO:0000256" key="1">
    <source>
        <dbReference type="SAM" id="MobiDB-lite"/>
    </source>
</evidence>
<gene>
    <name evidence="2" type="ORF">BLA29_011365</name>
</gene>
<name>A0A1Y3BHG3_EURMA</name>
<protein>
    <submittedName>
        <fullName evidence="2">Uncharacterized protein</fullName>
    </submittedName>
</protein>
<evidence type="ECO:0000313" key="2">
    <source>
        <dbReference type="EMBL" id="OTF79036.1"/>
    </source>
</evidence>
<reference evidence="2 3" key="1">
    <citation type="submission" date="2017-03" db="EMBL/GenBank/DDBJ databases">
        <title>Genome Survey of Euroglyphus maynei.</title>
        <authorList>
            <person name="Arlian L.G."/>
            <person name="Morgan M.S."/>
            <person name="Rider S.D."/>
        </authorList>
    </citation>
    <scope>NUCLEOTIDE SEQUENCE [LARGE SCALE GENOMIC DNA]</scope>
    <source>
        <strain evidence="2">Arlian Lab</strain>
        <tissue evidence="2">Whole body</tissue>
    </source>
</reference>
<keyword evidence="3" id="KW-1185">Reference proteome</keyword>
<accession>A0A1Y3BHG3</accession>
<dbReference type="OrthoDB" id="6516109at2759"/>
<dbReference type="EMBL" id="MUJZ01025162">
    <property type="protein sequence ID" value="OTF79036.1"/>
    <property type="molecule type" value="Genomic_DNA"/>
</dbReference>
<feature type="region of interest" description="Disordered" evidence="1">
    <location>
        <begin position="133"/>
        <end position="164"/>
    </location>
</feature>
<evidence type="ECO:0000313" key="3">
    <source>
        <dbReference type="Proteomes" id="UP000194236"/>
    </source>
</evidence>
<feature type="compositionally biased region" description="Acidic residues" evidence="1">
    <location>
        <begin position="154"/>
        <end position="164"/>
    </location>
</feature>
<dbReference type="Proteomes" id="UP000194236">
    <property type="component" value="Unassembled WGS sequence"/>
</dbReference>
<organism evidence="2 3">
    <name type="scientific">Euroglyphus maynei</name>
    <name type="common">Mayne's house dust mite</name>
    <dbReference type="NCBI Taxonomy" id="6958"/>
    <lineage>
        <taxon>Eukaryota</taxon>
        <taxon>Metazoa</taxon>
        <taxon>Ecdysozoa</taxon>
        <taxon>Arthropoda</taxon>
        <taxon>Chelicerata</taxon>
        <taxon>Arachnida</taxon>
        <taxon>Acari</taxon>
        <taxon>Acariformes</taxon>
        <taxon>Sarcoptiformes</taxon>
        <taxon>Astigmata</taxon>
        <taxon>Psoroptidia</taxon>
        <taxon>Analgoidea</taxon>
        <taxon>Pyroglyphidae</taxon>
        <taxon>Pyroglyphinae</taxon>
        <taxon>Euroglyphus</taxon>
    </lineage>
</organism>